<feature type="binding site" evidence="4">
    <location>
        <begin position="19"/>
        <end position="38"/>
    </location>
    <ligand>
        <name>NAD(+)</name>
        <dbReference type="ChEBI" id="CHEBI:57540"/>
    </ligand>
</feature>
<evidence type="ECO:0000256" key="3">
    <source>
        <dbReference type="ARBA" id="ARBA00023027"/>
    </source>
</evidence>
<feature type="binding site" evidence="4">
    <location>
        <begin position="220"/>
        <end position="222"/>
    </location>
    <ligand>
        <name>NAD(+)</name>
        <dbReference type="ChEBI" id="CHEBI:57540"/>
    </ligand>
</feature>
<feature type="binding site" evidence="4">
    <location>
        <position position="261"/>
    </location>
    <ligand>
        <name>NAD(+)</name>
        <dbReference type="ChEBI" id="CHEBI:57540"/>
    </ligand>
</feature>
<dbReference type="InterPro" id="IPR026590">
    <property type="entry name" value="Ssirtuin_cat_dom"/>
</dbReference>
<dbReference type="InterPro" id="IPR027546">
    <property type="entry name" value="Sirtuin_class_III"/>
</dbReference>
<proteinExistence type="inferred from homology"/>
<keyword evidence="5" id="KW-0479">Metal-binding</keyword>
<comment type="catalytic activity">
    <reaction evidence="4">
        <text>N(6)-succinyl-L-lysyl-[protein] + NAD(+) + H2O = 2''-O-succinyl-ADP-D-ribose + nicotinamide + L-lysyl-[protein]</text>
        <dbReference type="Rhea" id="RHEA:47668"/>
        <dbReference type="Rhea" id="RHEA-COMP:9752"/>
        <dbReference type="Rhea" id="RHEA-COMP:11877"/>
        <dbReference type="ChEBI" id="CHEBI:15377"/>
        <dbReference type="ChEBI" id="CHEBI:17154"/>
        <dbReference type="ChEBI" id="CHEBI:29969"/>
        <dbReference type="ChEBI" id="CHEBI:57540"/>
        <dbReference type="ChEBI" id="CHEBI:87830"/>
        <dbReference type="ChEBI" id="CHEBI:87832"/>
    </reaction>
</comment>
<dbReference type="OMA" id="KWIAAGP"/>
<organism evidence="8 9">
    <name type="scientific">Gonapodya prolifera (strain JEL478)</name>
    <name type="common">Monoblepharis prolifera</name>
    <dbReference type="NCBI Taxonomy" id="1344416"/>
    <lineage>
        <taxon>Eukaryota</taxon>
        <taxon>Fungi</taxon>
        <taxon>Fungi incertae sedis</taxon>
        <taxon>Chytridiomycota</taxon>
        <taxon>Chytridiomycota incertae sedis</taxon>
        <taxon>Monoblepharidomycetes</taxon>
        <taxon>Monoblepharidales</taxon>
        <taxon>Gonapodyaceae</taxon>
        <taxon>Gonapodya</taxon>
    </lineage>
</organism>
<dbReference type="InterPro" id="IPR050134">
    <property type="entry name" value="NAD-dep_sirtuin_deacylases"/>
</dbReference>
<comment type="catalytic activity">
    <reaction evidence="4">
        <text>N(6)-malonyl-L-lysyl-[protein] + NAD(+) + H2O = 2''-O-malonyl-ADP-D-ribose + nicotinamide + L-lysyl-[protein]</text>
        <dbReference type="Rhea" id="RHEA:47672"/>
        <dbReference type="Rhea" id="RHEA-COMP:9752"/>
        <dbReference type="Rhea" id="RHEA-COMP:11878"/>
        <dbReference type="ChEBI" id="CHEBI:15377"/>
        <dbReference type="ChEBI" id="CHEBI:17154"/>
        <dbReference type="ChEBI" id="CHEBI:29969"/>
        <dbReference type="ChEBI" id="CHEBI:57540"/>
        <dbReference type="ChEBI" id="CHEBI:87831"/>
        <dbReference type="ChEBI" id="CHEBI:87833"/>
    </reaction>
</comment>
<keyword evidence="5" id="KW-0862">Zinc</keyword>
<feature type="binding site" evidence="5">
    <location>
        <position position="122"/>
    </location>
    <ligand>
        <name>Zn(2+)</name>
        <dbReference type="ChEBI" id="CHEBI:29105"/>
    </ligand>
</feature>
<dbReference type="InterPro" id="IPR029035">
    <property type="entry name" value="DHS-like_NAD/FAD-binding_dom"/>
</dbReference>
<evidence type="ECO:0000256" key="6">
    <source>
        <dbReference type="SAM" id="SignalP"/>
    </source>
</evidence>
<dbReference type="GO" id="GO:0046872">
    <property type="term" value="F:metal ion binding"/>
    <property type="evidence" value="ECO:0007669"/>
    <property type="project" value="UniProtKB-KW"/>
</dbReference>
<comment type="domain">
    <text evidence="4">In contrast to class I sirtuins, class III sirtuins have only weak deacetylase activity. Difference in substrate specificity is probably due to a larger hydrophobic pocket with 2 residues (Tyr-63 and Arg-66) that bind to malonylated and succinylated substrates and define the specificity.</text>
</comment>
<sequence length="273" mass="29519">MTSFQAALSTAKIIVILTGAGVSAASGIPTFRAAGGYWRTYESTSLATPQAFRKNPSRVWEFYHYRRDLVSQKQPNRAHFALAEFEKLRPNVHLITQNVDGLHAAAGSEPIEMHGSLFHVRCTSCGDEFEDRTNPICDSLAGKGAPDPDARDADIPLDLLPRHELCQRPVALTSSETGEKICIGGLLRPAVVWFNESLDPPVMNEIRVLLNRCDLLLVVGTSGIVYPAAGFASIVKSNGGKVAEFNLDPSEGADFDFVGPCEDLLPLALGVNV</sequence>
<dbReference type="GO" id="GO:0017136">
    <property type="term" value="F:histone deacetylase activity, NAD-dependent"/>
    <property type="evidence" value="ECO:0007669"/>
    <property type="project" value="TreeGrafter"/>
</dbReference>
<evidence type="ECO:0000256" key="5">
    <source>
        <dbReference type="PROSITE-ProRule" id="PRU00236"/>
    </source>
</evidence>
<dbReference type="STRING" id="1344416.A0A139B0P3"/>
<dbReference type="Gene3D" id="3.30.1600.10">
    <property type="entry name" value="SIR2/SIRT2 'Small Domain"/>
    <property type="match status" value="1"/>
</dbReference>
<comment type="subcellular location">
    <subcellularLocation>
        <location evidence="4">Mitochondrion</location>
    </subcellularLocation>
</comment>
<feature type="active site" description="Proton acceptor" evidence="4 5">
    <location>
        <position position="114"/>
    </location>
</feature>
<evidence type="ECO:0000256" key="4">
    <source>
        <dbReference type="HAMAP-Rule" id="MF_03160"/>
    </source>
</evidence>
<feature type="binding site" evidence="5">
    <location>
        <position position="166"/>
    </location>
    <ligand>
        <name>Zn(2+)</name>
        <dbReference type="ChEBI" id="CHEBI:29105"/>
    </ligand>
</feature>
<dbReference type="Pfam" id="PF02146">
    <property type="entry name" value="SIR2"/>
    <property type="match status" value="1"/>
</dbReference>
<feature type="binding site" evidence="4">
    <location>
        <begin position="97"/>
        <end position="100"/>
    </location>
    <ligand>
        <name>NAD(+)</name>
        <dbReference type="ChEBI" id="CHEBI:57540"/>
    </ligand>
</feature>
<dbReference type="EMBL" id="KQ965731">
    <property type="protein sequence ID" value="KXS22265.1"/>
    <property type="molecule type" value="Genomic_DNA"/>
</dbReference>
<dbReference type="GO" id="GO:0036055">
    <property type="term" value="F:protein-succinyllysine desuccinylase activity"/>
    <property type="evidence" value="ECO:0007669"/>
    <property type="project" value="UniProtKB-UniRule"/>
</dbReference>
<feature type="binding site" evidence="4">
    <location>
        <position position="66"/>
    </location>
    <ligand>
        <name>substrate</name>
    </ligand>
</feature>
<keyword evidence="4" id="KW-0496">Mitochondrion</keyword>
<comment type="similarity">
    <text evidence="1">Belongs to the sirtuin family. Class I subfamily.</text>
</comment>
<comment type="caution">
    <text evidence="4">Lacks conserved residue(s) required for the propagation of feature annotation.</text>
</comment>
<dbReference type="EC" id="2.3.1.-" evidence="4"/>
<protein>
    <recommendedName>
        <fullName evidence="4">NAD-dependent protein deacylase</fullName>
        <ecNumber evidence="4">2.3.1.-</ecNumber>
    </recommendedName>
    <alternativeName>
        <fullName evidence="4">Regulatory protein SIR2 homolog 5</fullName>
    </alternativeName>
</protein>
<dbReference type="CDD" id="cd01412">
    <property type="entry name" value="SIRT5_Af1_CobB"/>
    <property type="match status" value="1"/>
</dbReference>
<keyword evidence="3 4" id="KW-0520">NAD</keyword>
<comment type="catalytic activity">
    <reaction evidence="4">
        <text>N(6)-glutaryl-L-lysyl-[protein] + NAD(+) + H2O = 2''-O-glutaryl-ADP-D-ribose + nicotinamide + L-lysyl-[protein]</text>
        <dbReference type="Rhea" id="RHEA:47664"/>
        <dbReference type="Rhea" id="RHEA-COMP:9752"/>
        <dbReference type="Rhea" id="RHEA-COMP:11875"/>
        <dbReference type="ChEBI" id="CHEBI:15377"/>
        <dbReference type="ChEBI" id="CHEBI:17154"/>
        <dbReference type="ChEBI" id="CHEBI:29969"/>
        <dbReference type="ChEBI" id="CHEBI:57540"/>
        <dbReference type="ChEBI" id="CHEBI:87828"/>
        <dbReference type="ChEBI" id="CHEBI:87829"/>
    </reaction>
</comment>
<evidence type="ECO:0000256" key="1">
    <source>
        <dbReference type="ARBA" id="ARBA00006924"/>
    </source>
</evidence>
<gene>
    <name evidence="8" type="ORF">M427DRAFT_92737</name>
</gene>
<dbReference type="GO" id="GO:0061697">
    <property type="term" value="F:protein-glutaryllysine deglutarylase activity"/>
    <property type="evidence" value="ECO:0007669"/>
    <property type="project" value="RHEA"/>
</dbReference>
<feature type="binding site" evidence="5">
    <location>
        <position position="125"/>
    </location>
    <ligand>
        <name>Zn(2+)</name>
        <dbReference type="ChEBI" id="CHEBI:29105"/>
    </ligand>
</feature>
<dbReference type="GO" id="GO:0005634">
    <property type="term" value="C:nucleus"/>
    <property type="evidence" value="ECO:0007669"/>
    <property type="project" value="TreeGrafter"/>
</dbReference>
<accession>A0A139B0P3</accession>
<dbReference type="HAMAP" id="MF_01121">
    <property type="entry name" value="Sirtuin_ClassIII"/>
    <property type="match status" value="1"/>
</dbReference>
<dbReference type="SUPFAM" id="SSF52467">
    <property type="entry name" value="DHS-like NAD/FAD-binding domain"/>
    <property type="match status" value="1"/>
</dbReference>
<dbReference type="GO" id="GO:0036054">
    <property type="term" value="F:protein-malonyllysine demalonylase activity"/>
    <property type="evidence" value="ECO:0007669"/>
    <property type="project" value="UniProtKB-UniRule"/>
</dbReference>
<keyword evidence="9" id="KW-1185">Reference proteome</keyword>
<keyword evidence="6" id="KW-0732">Signal</keyword>
<dbReference type="Gene3D" id="3.40.50.1220">
    <property type="entry name" value="TPP-binding domain"/>
    <property type="match status" value="1"/>
</dbReference>
<dbReference type="PROSITE" id="PS50305">
    <property type="entry name" value="SIRTUIN"/>
    <property type="match status" value="1"/>
</dbReference>
<dbReference type="InterPro" id="IPR003000">
    <property type="entry name" value="Sirtuin"/>
</dbReference>
<dbReference type="GO" id="GO:0070403">
    <property type="term" value="F:NAD+ binding"/>
    <property type="evidence" value="ECO:0007669"/>
    <property type="project" value="UniProtKB-UniRule"/>
</dbReference>
<dbReference type="PANTHER" id="PTHR11085">
    <property type="entry name" value="NAD-DEPENDENT PROTEIN DEACYLASE SIRTUIN-5, MITOCHONDRIAL-RELATED"/>
    <property type="match status" value="1"/>
</dbReference>
<comment type="function">
    <text evidence="4">NAD-dependent lysine demalonylase, desuccinylase and deglutarylase that specifically removes malonyl, succinyl and glutaryl groups on target proteins. Has weak NAD-dependent protein deacetylase activity; however this activity may not be physiologically relevant in vivo.</text>
</comment>
<evidence type="ECO:0000256" key="2">
    <source>
        <dbReference type="ARBA" id="ARBA00022679"/>
    </source>
</evidence>
<feature type="domain" description="Deacetylase sirtuin-type" evidence="7">
    <location>
        <begin position="1"/>
        <end position="273"/>
    </location>
</feature>
<keyword evidence="2 4" id="KW-0808">Transferase</keyword>
<feature type="binding site" evidence="5">
    <location>
        <position position="182"/>
    </location>
    <ligand>
        <name>Zn(2+)</name>
        <dbReference type="ChEBI" id="CHEBI:29105"/>
    </ligand>
</feature>
<name>A0A139B0P3_GONPJ</name>
<dbReference type="PANTHER" id="PTHR11085:SF10">
    <property type="entry name" value="NAD-DEPENDENT PROTEIN DEACYLASE SIRTUIN-5, MITOCHONDRIAL-RELATED"/>
    <property type="match status" value="1"/>
</dbReference>
<feature type="binding site" evidence="4">
    <location>
        <position position="63"/>
    </location>
    <ligand>
        <name>substrate</name>
    </ligand>
</feature>
<dbReference type="GO" id="GO:0005739">
    <property type="term" value="C:mitochondrion"/>
    <property type="evidence" value="ECO:0007669"/>
    <property type="project" value="UniProtKB-SubCell"/>
</dbReference>
<feature type="signal peptide" evidence="6">
    <location>
        <begin position="1"/>
        <end position="25"/>
    </location>
</feature>
<dbReference type="OrthoDB" id="424302at2759"/>
<dbReference type="AlphaFoldDB" id="A0A139B0P3"/>
<dbReference type="InterPro" id="IPR026591">
    <property type="entry name" value="Sirtuin_cat_small_dom_sf"/>
</dbReference>
<feature type="chain" id="PRO_5007296537" description="NAD-dependent protein deacylase" evidence="6">
    <location>
        <begin position="26"/>
        <end position="273"/>
    </location>
</feature>
<evidence type="ECO:0000313" key="9">
    <source>
        <dbReference type="Proteomes" id="UP000070544"/>
    </source>
</evidence>
<dbReference type="Proteomes" id="UP000070544">
    <property type="component" value="Unassembled WGS sequence"/>
</dbReference>
<evidence type="ECO:0000313" key="8">
    <source>
        <dbReference type="EMBL" id="KXS22265.1"/>
    </source>
</evidence>
<evidence type="ECO:0000259" key="7">
    <source>
        <dbReference type="PROSITE" id="PS50305"/>
    </source>
</evidence>
<comment type="similarity">
    <text evidence="4">Belongs to the sirtuin family. Class III subfamily.</text>
</comment>
<reference evidence="8 9" key="1">
    <citation type="journal article" date="2015" name="Genome Biol. Evol.">
        <title>Phylogenomic analyses indicate that early fungi evolved digesting cell walls of algal ancestors of land plants.</title>
        <authorList>
            <person name="Chang Y."/>
            <person name="Wang S."/>
            <person name="Sekimoto S."/>
            <person name="Aerts A.L."/>
            <person name="Choi C."/>
            <person name="Clum A."/>
            <person name="LaButti K.M."/>
            <person name="Lindquist E.A."/>
            <person name="Yee Ngan C."/>
            <person name="Ohm R.A."/>
            <person name="Salamov A.A."/>
            <person name="Grigoriev I.V."/>
            <person name="Spatafora J.W."/>
            <person name="Berbee M.L."/>
        </authorList>
    </citation>
    <scope>NUCLEOTIDE SEQUENCE [LARGE SCALE GENOMIC DNA]</scope>
    <source>
        <strain evidence="8 9">JEL478</strain>
    </source>
</reference>